<dbReference type="InterPro" id="IPR002641">
    <property type="entry name" value="PNPLA_dom"/>
</dbReference>
<dbReference type="EMBL" id="JAUHJS010000001">
    <property type="protein sequence ID" value="MDN4164023.1"/>
    <property type="molecule type" value="Genomic_DNA"/>
</dbReference>
<keyword evidence="1 4" id="KW-0378">Hydrolase</keyword>
<sequence length="297" mass="33011">MHKQKVHLVLGSGGARGIAHIGVIEELEKNGFSIQSVSGSSMGALVGGIYCAGQLETYKNWLVNLDKIDVLRLVDFTLSSYGFVKGDRVFSAIEKLIGDHYIEDFRIPFTAVATDITLKKEVHYTSGSLFNALRASVAIPSVLTPVHSGKSSLVDGGVLNPLPLSVIKKQADEWVVAVNVNANIPPRMRSSKESKQEKEEKNEYLSKMYDLVSQVWNSKSKKESEEKMGLFELMNRSVDLLQDKLTELTLASYQPEIVVNISRDECSTFEFYRAKELIKIGKEALQHALEEMEAPKS</sequence>
<comment type="caution">
    <text evidence="4">Lacks conserved residue(s) required for the propagation of feature annotation.</text>
</comment>
<dbReference type="InterPro" id="IPR016035">
    <property type="entry name" value="Acyl_Trfase/lysoPLipase"/>
</dbReference>
<organism evidence="6 7">
    <name type="scientific">Shiella aurantiaca</name>
    <dbReference type="NCBI Taxonomy" id="3058365"/>
    <lineage>
        <taxon>Bacteria</taxon>
        <taxon>Pseudomonadati</taxon>
        <taxon>Bacteroidota</taxon>
        <taxon>Cytophagia</taxon>
        <taxon>Cytophagales</taxon>
        <taxon>Shiellaceae</taxon>
        <taxon>Shiella</taxon>
    </lineage>
</organism>
<keyword evidence="7" id="KW-1185">Reference proteome</keyword>
<dbReference type="PANTHER" id="PTHR14226:SF76">
    <property type="entry name" value="NTE FAMILY PROTEIN RSSA"/>
    <property type="match status" value="1"/>
</dbReference>
<evidence type="ECO:0000256" key="2">
    <source>
        <dbReference type="ARBA" id="ARBA00022963"/>
    </source>
</evidence>
<evidence type="ECO:0000313" key="7">
    <source>
        <dbReference type="Proteomes" id="UP001168552"/>
    </source>
</evidence>
<feature type="short sequence motif" description="DGA/G" evidence="4">
    <location>
        <begin position="155"/>
        <end position="157"/>
    </location>
</feature>
<name>A0ABT8F0R4_9BACT</name>
<dbReference type="RefSeq" id="WP_320002551.1">
    <property type="nucleotide sequence ID" value="NZ_JAUHJS010000001.1"/>
</dbReference>
<dbReference type="InterPro" id="IPR050301">
    <property type="entry name" value="NTE"/>
</dbReference>
<dbReference type="Pfam" id="PF01734">
    <property type="entry name" value="Patatin"/>
    <property type="match status" value="1"/>
</dbReference>
<evidence type="ECO:0000256" key="3">
    <source>
        <dbReference type="ARBA" id="ARBA00023098"/>
    </source>
</evidence>
<reference evidence="6" key="1">
    <citation type="submission" date="2023-06" db="EMBL/GenBank/DDBJ databases">
        <title>Cytophagales bacterium Strain LB-30, isolated from soil.</title>
        <authorList>
            <person name="Liu B."/>
        </authorList>
    </citation>
    <scope>NUCLEOTIDE SEQUENCE</scope>
    <source>
        <strain evidence="6">LB-30</strain>
    </source>
</reference>
<dbReference type="PANTHER" id="PTHR14226">
    <property type="entry name" value="NEUROPATHY TARGET ESTERASE/SWISS CHEESE D.MELANOGASTER"/>
    <property type="match status" value="1"/>
</dbReference>
<evidence type="ECO:0000259" key="5">
    <source>
        <dbReference type="PROSITE" id="PS51635"/>
    </source>
</evidence>
<feature type="domain" description="PNPLA" evidence="5">
    <location>
        <begin position="8"/>
        <end position="168"/>
    </location>
</feature>
<feature type="short sequence motif" description="GXSXG" evidence="4">
    <location>
        <begin position="39"/>
        <end position="43"/>
    </location>
</feature>
<evidence type="ECO:0000256" key="4">
    <source>
        <dbReference type="PROSITE-ProRule" id="PRU01161"/>
    </source>
</evidence>
<accession>A0ABT8F0R4</accession>
<evidence type="ECO:0000256" key="1">
    <source>
        <dbReference type="ARBA" id="ARBA00022801"/>
    </source>
</evidence>
<comment type="caution">
    <text evidence="6">The sequence shown here is derived from an EMBL/GenBank/DDBJ whole genome shotgun (WGS) entry which is preliminary data.</text>
</comment>
<dbReference type="SUPFAM" id="SSF52151">
    <property type="entry name" value="FabD/lysophospholipase-like"/>
    <property type="match status" value="1"/>
</dbReference>
<keyword evidence="2 4" id="KW-0442">Lipid degradation</keyword>
<gene>
    <name evidence="6" type="ORF">QWY31_00840</name>
</gene>
<feature type="active site" description="Nucleophile" evidence="4">
    <location>
        <position position="41"/>
    </location>
</feature>
<dbReference type="Proteomes" id="UP001168552">
    <property type="component" value="Unassembled WGS sequence"/>
</dbReference>
<proteinExistence type="predicted"/>
<dbReference type="PROSITE" id="PS51635">
    <property type="entry name" value="PNPLA"/>
    <property type="match status" value="1"/>
</dbReference>
<feature type="active site" description="Proton acceptor" evidence="4">
    <location>
        <position position="155"/>
    </location>
</feature>
<evidence type="ECO:0000313" key="6">
    <source>
        <dbReference type="EMBL" id="MDN4164023.1"/>
    </source>
</evidence>
<dbReference type="Gene3D" id="3.40.1090.10">
    <property type="entry name" value="Cytosolic phospholipase A2 catalytic domain"/>
    <property type="match status" value="2"/>
</dbReference>
<keyword evidence="3 4" id="KW-0443">Lipid metabolism</keyword>
<protein>
    <submittedName>
        <fullName evidence="6">Patatin-like phospholipase family protein</fullName>
    </submittedName>
</protein>